<evidence type="ECO:0000256" key="1">
    <source>
        <dbReference type="SAM" id="Phobius"/>
    </source>
</evidence>
<dbReference type="STRING" id="1802555.A2755_03785"/>
<dbReference type="Proteomes" id="UP000177029">
    <property type="component" value="Unassembled WGS sequence"/>
</dbReference>
<keyword evidence="1" id="KW-0812">Transmembrane</keyword>
<dbReference type="EMBL" id="MGIP01000026">
    <property type="protein sequence ID" value="OGM90285.1"/>
    <property type="molecule type" value="Genomic_DNA"/>
</dbReference>
<feature type="transmembrane region" description="Helical" evidence="1">
    <location>
        <begin position="50"/>
        <end position="78"/>
    </location>
</feature>
<evidence type="ECO:0000313" key="2">
    <source>
        <dbReference type="EMBL" id="OGM90285.1"/>
    </source>
</evidence>
<organism evidence="2 3">
    <name type="scientific">Candidatus Wolfebacteria bacterium RIFCSPHIGHO2_01_FULL_48_22</name>
    <dbReference type="NCBI Taxonomy" id="1802555"/>
    <lineage>
        <taxon>Bacteria</taxon>
        <taxon>Candidatus Wolfeibacteriota</taxon>
    </lineage>
</organism>
<accession>A0A1F8DR44</accession>
<reference evidence="2 3" key="1">
    <citation type="journal article" date="2016" name="Nat. Commun.">
        <title>Thousands of microbial genomes shed light on interconnected biogeochemical processes in an aquifer system.</title>
        <authorList>
            <person name="Anantharaman K."/>
            <person name="Brown C.T."/>
            <person name="Hug L.A."/>
            <person name="Sharon I."/>
            <person name="Castelle C.J."/>
            <person name="Probst A.J."/>
            <person name="Thomas B.C."/>
            <person name="Singh A."/>
            <person name="Wilkins M.J."/>
            <person name="Karaoz U."/>
            <person name="Brodie E.L."/>
            <person name="Williams K.H."/>
            <person name="Hubbard S.S."/>
            <person name="Banfield J.F."/>
        </authorList>
    </citation>
    <scope>NUCLEOTIDE SEQUENCE [LARGE SCALE GENOMIC DNA]</scope>
</reference>
<dbReference type="AlphaFoldDB" id="A0A1F8DR44"/>
<keyword evidence="1" id="KW-0472">Membrane</keyword>
<keyword evidence="1" id="KW-1133">Transmembrane helix</keyword>
<sequence length="85" mass="9317">MSAKMMKFINITGSIVIIASFLLGLSFLRPLVEPQPAFNYQEVKISELEQIARLIVGIIGGISAVATLTLIMVNTFFFGKKPKSN</sequence>
<evidence type="ECO:0000313" key="3">
    <source>
        <dbReference type="Proteomes" id="UP000177029"/>
    </source>
</evidence>
<proteinExistence type="predicted"/>
<name>A0A1F8DR44_9BACT</name>
<comment type="caution">
    <text evidence="2">The sequence shown here is derived from an EMBL/GenBank/DDBJ whole genome shotgun (WGS) entry which is preliminary data.</text>
</comment>
<protein>
    <submittedName>
        <fullName evidence="2">Uncharacterized protein</fullName>
    </submittedName>
</protein>
<gene>
    <name evidence="2" type="ORF">A2755_03785</name>
</gene>